<reference evidence="2" key="1">
    <citation type="submission" date="2021-01" db="EMBL/GenBank/DDBJ databases">
        <title>Genomic Encyclopedia of Type Strains, Phase IV (KMG-IV): sequencing the most valuable type-strain genomes for metagenomic binning, comparative biology and taxonomic classification.</title>
        <authorList>
            <person name="Goeker M."/>
        </authorList>
    </citation>
    <scope>NUCLEOTIDE SEQUENCE</scope>
    <source>
        <strain evidence="2">DSM 23230</strain>
    </source>
</reference>
<dbReference type="Proteomes" id="UP000774000">
    <property type="component" value="Unassembled WGS sequence"/>
</dbReference>
<sequence length="32" mass="3435">MSQQLTGVAASPGVAIAEVLVLEDEIDYEERT</sequence>
<dbReference type="EMBL" id="JAFBDQ010000021">
    <property type="protein sequence ID" value="MBM7557959.1"/>
    <property type="molecule type" value="Genomic_DNA"/>
</dbReference>
<feature type="non-terminal residue" evidence="2">
    <location>
        <position position="32"/>
    </location>
</feature>
<keyword evidence="3" id="KW-1185">Reference proteome</keyword>
<protein>
    <submittedName>
        <fullName evidence="2">Uncharacterized protein</fullName>
    </submittedName>
</protein>
<dbReference type="AlphaFoldDB" id="A0A939BTF6"/>
<gene>
    <name evidence="1" type="ORF">JOC47_002828</name>
    <name evidence="2" type="ORF">JOC47_003086</name>
</gene>
<comment type="caution">
    <text evidence="2">The sequence shown here is derived from an EMBL/GenBank/DDBJ whole genome shotgun (WGS) entry which is preliminary data.</text>
</comment>
<evidence type="ECO:0000313" key="3">
    <source>
        <dbReference type="Proteomes" id="UP000774000"/>
    </source>
</evidence>
<name>A0A939BTF6_9FIRM</name>
<dbReference type="EMBL" id="JAFBDQ010000036">
    <property type="protein sequence ID" value="MBM7558216.1"/>
    <property type="molecule type" value="Genomic_DNA"/>
</dbReference>
<evidence type="ECO:0000313" key="1">
    <source>
        <dbReference type="EMBL" id="MBM7557959.1"/>
    </source>
</evidence>
<accession>A0A939BTF6</accession>
<organism evidence="2 3">
    <name type="scientific">Halanaerobacter jeridensis</name>
    <dbReference type="NCBI Taxonomy" id="706427"/>
    <lineage>
        <taxon>Bacteria</taxon>
        <taxon>Bacillati</taxon>
        <taxon>Bacillota</taxon>
        <taxon>Clostridia</taxon>
        <taxon>Halanaerobiales</taxon>
        <taxon>Halobacteroidaceae</taxon>
        <taxon>Halanaerobacter</taxon>
    </lineage>
</organism>
<proteinExistence type="predicted"/>
<evidence type="ECO:0000313" key="2">
    <source>
        <dbReference type="EMBL" id="MBM7558216.1"/>
    </source>
</evidence>